<sequence>MDKGILKHPLILIASFFLLLAIFSRFGVKLPISVISQEKGQPLVVDGEGKVTAVPDTAKVTVGIEESGTSLKDVQKRASTKSKTLVDTLKKLGIDDKQIKTTSYNVYPEYNYESGTPRITGYKVSSSYEVTVKDFDKVNDVLVEAVNAGARVVGNISFEVNEETKGKLLDEARQKAVKEAKEKAQSLAKAAGVSLGKILNISESLNTPGPVPIALREAGIGGAEPRPEITPGETEISVVVSISFEIR</sequence>
<dbReference type="AlphaFoldDB" id="A0A1F8AZH0"/>
<dbReference type="Gene3D" id="3.30.110.170">
    <property type="entry name" value="Protein of unknown function (DUF541), domain 1"/>
    <property type="match status" value="1"/>
</dbReference>
<dbReference type="Pfam" id="PF04402">
    <property type="entry name" value="SIMPL"/>
    <property type="match status" value="1"/>
</dbReference>
<dbReference type="PANTHER" id="PTHR34387">
    <property type="entry name" value="SLR1258 PROTEIN"/>
    <property type="match status" value="1"/>
</dbReference>
<evidence type="ECO:0000313" key="1">
    <source>
        <dbReference type="EMBL" id="OGM57116.1"/>
    </source>
</evidence>
<dbReference type="Proteomes" id="UP000178313">
    <property type="component" value="Unassembled WGS sequence"/>
</dbReference>
<protein>
    <recommendedName>
        <fullName evidence="3">26 kDa periplasmic immunogenic protein</fullName>
    </recommendedName>
</protein>
<dbReference type="InterPro" id="IPR007497">
    <property type="entry name" value="SIMPL/DUF541"/>
</dbReference>
<reference evidence="1 2" key="1">
    <citation type="journal article" date="2016" name="Nat. Commun.">
        <title>Thousands of microbial genomes shed light on interconnected biogeochemical processes in an aquifer system.</title>
        <authorList>
            <person name="Anantharaman K."/>
            <person name="Brown C.T."/>
            <person name="Hug L.A."/>
            <person name="Sharon I."/>
            <person name="Castelle C.J."/>
            <person name="Probst A.J."/>
            <person name="Thomas B.C."/>
            <person name="Singh A."/>
            <person name="Wilkins M.J."/>
            <person name="Karaoz U."/>
            <person name="Brodie E.L."/>
            <person name="Williams K.H."/>
            <person name="Hubbard S.S."/>
            <person name="Banfield J.F."/>
        </authorList>
    </citation>
    <scope>NUCLEOTIDE SEQUENCE [LARGE SCALE GENOMIC DNA]</scope>
</reference>
<dbReference type="Gene3D" id="3.30.70.2970">
    <property type="entry name" value="Protein of unknown function (DUF541), domain 2"/>
    <property type="match status" value="1"/>
</dbReference>
<dbReference type="InterPro" id="IPR052022">
    <property type="entry name" value="26kDa_periplasmic_antigen"/>
</dbReference>
<dbReference type="PANTHER" id="PTHR34387:SF1">
    <property type="entry name" value="PERIPLASMIC IMMUNOGENIC PROTEIN"/>
    <property type="match status" value="1"/>
</dbReference>
<evidence type="ECO:0008006" key="3">
    <source>
        <dbReference type="Google" id="ProtNLM"/>
    </source>
</evidence>
<dbReference type="GO" id="GO:0006974">
    <property type="term" value="P:DNA damage response"/>
    <property type="evidence" value="ECO:0007669"/>
    <property type="project" value="TreeGrafter"/>
</dbReference>
<name>A0A1F8AZH0_9BACT</name>
<organism evidence="1 2">
    <name type="scientific">Candidatus Woesebacteria bacterium RIFCSPHIGHO2_12_FULL_46_16</name>
    <dbReference type="NCBI Taxonomy" id="1802513"/>
    <lineage>
        <taxon>Bacteria</taxon>
        <taxon>Candidatus Woeseibacteriota</taxon>
    </lineage>
</organism>
<proteinExistence type="predicted"/>
<gene>
    <name evidence="1" type="ORF">A3E46_00405</name>
</gene>
<accession>A0A1F8AZH0</accession>
<comment type="caution">
    <text evidence="1">The sequence shown here is derived from an EMBL/GenBank/DDBJ whole genome shotgun (WGS) entry which is preliminary data.</text>
</comment>
<evidence type="ECO:0000313" key="2">
    <source>
        <dbReference type="Proteomes" id="UP000178313"/>
    </source>
</evidence>
<dbReference type="EMBL" id="MGGZ01000018">
    <property type="protein sequence ID" value="OGM57116.1"/>
    <property type="molecule type" value="Genomic_DNA"/>
</dbReference>